<dbReference type="Proteomes" id="UP000004095">
    <property type="component" value="Unassembled WGS sequence"/>
</dbReference>
<dbReference type="AlphaFoldDB" id="A1ZHR3"/>
<dbReference type="InterPro" id="IPR052732">
    <property type="entry name" value="Cell-binding_unc_protein"/>
</dbReference>
<organism evidence="1 2">
    <name type="scientific">Microscilla marina ATCC 23134</name>
    <dbReference type="NCBI Taxonomy" id="313606"/>
    <lineage>
        <taxon>Bacteria</taxon>
        <taxon>Pseudomonadati</taxon>
        <taxon>Bacteroidota</taxon>
        <taxon>Cytophagia</taxon>
        <taxon>Cytophagales</taxon>
        <taxon>Microscillaceae</taxon>
        <taxon>Microscilla</taxon>
    </lineage>
</organism>
<dbReference type="Gene3D" id="3.40.50.300">
    <property type="entry name" value="P-loop containing nucleotide triphosphate hydrolases"/>
    <property type="match status" value="1"/>
</dbReference>
<dbReference type="SUPFAM" id="SSF52540">
    <property type="entry name" value="P-loop containing nucleoside triphosphate hydrolases"/>
    <property type="match status" value="1"/>
</dbReference>
<dbReference type="SUPFAM" id="SSF56112">
    <property type="entry name" value="Protein kinase-like (PK-like)"/>
    <property type="match status" value="1"/>
</dbReference>
<dbReference type="PANTHER" id="PTHR43883">
    <property type="entry name" value="SLR0207 PROTEIN"/>
    <property type="match status" value="1"/>
</dbReference>
<proteinExistence type="predicted"/>
<dbReference type="InterPro" id="IPR027417">
    <property type="entry name" value="P-loop_NTPase"/>
</dbReference>
<gene>
    <name evidence="1" type="ORF">M23134_05403</name>
</gene>
<dbReference type="EMBL" id="AAWS01000008">
    <property type="protein sequence ID" value="EAY30070.1"/>
    <property type="molecule type" value="Genomic_DNA"/>
</dbReference>
<reference evidence="1 2" key="1">
    <citation type="submission" date="2007-01" db="EMBL/GenBank/DDBJ databases">
        <authorList>
            <person name="Haygood M."/>
            <person name="Podell S."/>
            <person name="Anderson C."/>
            <person name="Hopkinson B."/>
            <person name="Roe K."/>
            <person name="Barbeau K."/>
            <person name="Gaasterland T."/>
            <person name="Ferriera S."/>
            <person name="Johnson J."/>
            <person name="Kravitz S."/>
            <person name="Beeson K."/>
            <person name="Sutton G."/>
            <person name="Rogers Y.-H."/>
            <person name="Friedman R."/>
            <person name="Frazier M."/>
            <person name="Venter J.C."/>
        </authorList>
    </citation>
    <scope>NUCLEOTIDE SEQUENCE [LARGE SCALE GENOMIC DNA]</scope>
    <source>
        <strain evidence="1 2">ATCC 23134</strain>
    </source>
</reference>
<accession>A1ZHR3</accession>
<protein>
    <submittedName>
        <fullName evidence="1">Uncharacterized protein</fullName>
    </submittedName>
</protein>
<dbReference type="eggNOG" id="COG0645">
    <property type="taxonomic scope" value="Bacteria"/>
</dbReference>
<keyword evidence="2" id="KW-1185">Reference proteome</keyword>
<comment type="caution">
    <text evidence="1">The sequence shown here is derived from an EMBL/GenBank/DDBJ whole genome shotgun (WGS) entry which is preliminary data.</text>
</comment>
<dbReference type="InterPro" id="IPR011009">
    <property type="entry name" value="Kinase-like_dom_sf"/>
</dbReference>
<evidence type="ECO:0000313" key="2">
    <source>
        <dbReference type="Proteomes" id="UP000004095"/>
    </source>
</evidence>
<dbReference type="PANTHER" id="PTHR43883:SF1">
    <property type="entry name" value="GLUCONOKINASE"/>
    <property type="match status" value="1"/>
</dbReference>
<evidence type="ECO:0000313" key="1">
    <source>
        <dbReference type="EMBL" id="EAY30070.1"/>
    </source>
</evidence>
<sequence length="529" mass="62354">MLTDEILQFLSTPQVFAERPQKVSVVQTHISIVSLLDEVVYKVKKAVDFGFLNFMKLEDRKYYLEEEVRLNSRLTTDLYLDLVPIYRLDNGTLSFTSEQSTDVVVEYALKMKRLPHEFFLDELLKKNTFDWQNINLIANKLARFYQHIPVDAHKSKWGRTEFLREIIDENFEQITPFVNNTIQTIEFRVLRAYQYYFLENNKQWFHQRVAEGKILECHGDLKCDHIHVENQQVNIYDCIEFNERYRCIDVLNDIAFLSMELDFRRKFNLSNYFVNQVTNQLETGEYQDLFDFYKSFRAFVKGKVESFTSTTLEVPAKKRHKCAERARKYFKLALKYALIGSEATLVVVYGGVATGKTTLAQKIAKHMNIQHFNSDLIRKKMAGIPTYERTRSEDLQRVYSTEMTEKVYETLIEEGINCAFQEGTSILDATFRDITKLERLLKKVREAQPLRVVFIEAIAPDEEIKQRLRARENEPNVSDARIEHFEMLRQSRHQIAKMLPNHLTLNTANPLQKTMVNLFVQMFEARLLN</sequence>
<dbReference type="Pfam" id="PF13671">
    <property type="entry name" value="AAA_33"/>
    <property type="match status" value="1"/>
</dbReference>
<name>A1ZHR3_MICM2</name>
<dbReference type="eggNOG" id="COG2187">
    <property type="taxonomic scope" value="Bacteria"/>
</dbReference>